<dbReference type="Gene3D" id="3.30.428.10">
    <property type="entry name" value="HIT-like"/>
    <property type="match status" value="1"/>
</dbReference>
<dbReference type="Pfam" id="PF11969">
    <property type="entry name" value="DcpS_C"/>
    <property type="match status" value="1"/>
</dbReference>
<dbReference type="PANTHER" id="PTHR15678">
    <property type="entry name" value="ANTIGEN MLAA-22-RELATED"/>
    <property type="match status" value="1"/>
</dbReference>
<evidence type="ECO:0000313" key="2">
    <source>
        <dbReference type="EMBL" id="RMZ57297.1"/>
    </source>
</evidence>
<dbReference type="PANTHER" id="PTHR15678:SF6">
    <property type="entry name" value="BRIDGE-LIKE LIPID TRANSFER PROTEIN FAMILY MEMBER 2"/>
    <property type="match status" value="1"/>
</dbReference>
<evidence type="ECO:0000256" key="1">
    <source>
        <dbReference type="SAM" id="MobiDB-lite"/>
    </source>
</evidence>
<dbReference type="Gene3D" id="3.40.50.300">
    <property type="entry name" value="P-loop containing nucleotide triphosphate hydrolases"/>
    <property type="match status" value="1"/>
</dbReference>
<name>A0A3M7L3Y7_AUXPR</name>
<dbReference type="SUPFAM" id="SSF52540">
    <property type="entry name" value="P-loop containing nucleoside triphosphate hydrolases"/>
    <property type="match status" value="1"/>
</dbReference>
<comment type="caution">
    <text evidence="2">The sequence shown here is derived from an EMBL/GenBank/DDBJ whole genome shotgun (WGS) entry which is preliminary data.</text>
</comment>
<feature type="non-terminal residue" evidence="2">
    <location>
        <position position="1759"/>
    </location>
</feature>
<dbReference type="InterPro" id="IPR027417">
    <property type="entry name" value="P-loop_NTPase"/>
</dbReference>
<reference evidence="3" key="1">
    <citation type="journal article" date="2018" name="Algal Res.">
        <title>Characterization of plant carbon substrate utilization by Auxenochlorella protothecoides.</title>
        <authorList>
            <person name="Vogler B.W."/>
            <person name="Starkenburg S.R."/>
            <person name="Sudasinghe N."/>
            <person name="Schambach J.Y."/>
            <person name="Rollin J.A."/>
            <person name="Pattathil S."/>
            <person name="Barry A.N."/>
        </authorList>
    </citation>
    <scope>NUCLEOTIDE SEQUENCE [LARGE SCALE GENOMIC DNA]</scope>
    <source>
        <strain evidence="3">UTEX 25</strain>
    </source>
</reference>
<dbReference type="EMBL" id="QOKY01000128">
    <property type="protein sequence ID" value="RMZ57297.1"/>
    <property type="molecule type" value="Genomic_DNA"/>
</dbReference>
<feature type="region of interest" description="Disordered" evidence="1">
    <location>
        <begin position="864"/>
        <end position="893"/>
    </location>
</feature>
<dbReference type="Proteomes" id="UP000279271">
    <property type="component" value="Unassembled WGS sequence"/>
</dbReference>
<feature type="region of interest" description="Disordered" evidence="1">
    <location>
        <begin position="1394"/>
        <end position="1418"/>
    </location>
</feature>
<sequence>MLIMIGIQGSGKSTFAESLMTGSRLKWARVNQDSIAGPGKAGTRHQCVEAARTALQADTSVIVDRCNPNPKQREDFCRLAGELGVQAHCVVLDLPHKTCVERVLRRTAHEGGFQGVEHAKHVGAMHRLLTAAGPPGPKEGMRSVITCRNPAEAAVALSVWKGWDGRADPGAEWLARRPPVRGSPGSIHRFMQTPRGGEAAGGALPCRAPRTQAAAPGQGGRAVPPLAQRARPLAPPAPVPGPAGGDLQPPADCGFEFSAFSRSAAGRALVSAARDPTRATGTDVIFHDELCVGVLDKYPKARAHALVLAREPDLLSVHDLRQRHVSLLRHMLERARGCGFHALPSMPQLHLHVISQDFDSPCLKTKQHYNSFTTPFFLDAERWVIPRLQAGGRLSAQDLRGAAEHIRRPLACHRVLGWVLSRVARSKHVRLSLGSIYFFGIEDLKLSLLKGPIPLTVRIGKIVLWPADATSETGVLSLLTGGLPRIPLLLRDVRVLLEAGQCTDRPDRSAPGTDAPPKPQPGGGGRGALSRAVSLLQFLAIHVEDLTISDADTGLSFSLGSLKLTLDGPQRLQLQGLGLTHRALPKAPLFSLDRLSLCHAREAGLAACLARRRLGPLDLELGELRLDVGDDVLVGDIHLLESVARRLQGPGKGGVDAAGDCALADTKQARSPPPRRHPSGPAMLSSPAPWALDGGTASLASLEVRVEAGGAAAGLRLTGLGASAVAALRPPRDAGVGRSCSQPGLFADEGPGAAPVPRTKSGDWAIPRGHEEGAGLFRSDGAGARFTGRSPSAADPRRGQPGAQAPPATRVALAVTSLALDLPHDVEPGPSLRYAELHAAALRSVLSVPLERLGRARATLRGTRGRGAWRAGREGHARRRQGSGEEAAAPNAGPAPFPVHVELAVDGFALRFAHQPLERLRALDPGSAGVAFASVHAFHPDLDVEGLELHVAACSQPFVALDSLAVSGPMLLAKQATAKPETRPRPWQCGAHAATILDVSVKGTKCDLALLGSGRERVNGVHVCSQNLRIMPREPAAAMACVSCPSTGDPSCPPPTAQPPTHRRAPVKVYTDALLQGSGLQILHGPGMEPALAMMALAGKRLAPSDPDKSLPRPPPIPWWDDLRYMWRGRAGLEVAGLRLTLAADRRAGPGPDSARLVLAAHRVGAELAEGVAELRLAGLAVDAFEAVGLDGPAGGLLRLPMLAVPALTLRLEAGWRLPGGRTPRQHHLFPPTPPLDGVQGPRLPGELYKSEALDLGITADLGGSAAQSAVVYLGDHQIQFLRTWIALLRMPDPAVRAVVRRGTFFVRKPKGLPPKKNLPKLLREMKIQVSASPLEIVHFTCDATDPSHNVCISAVGVEFGASWLFNQPIPSFLKPPPHAAKSRDFLVTARDVGVRRGGDPAPPGDGKAALEGLGGSPSTSLEPKIALLGPIGTTAAASALDDSPAAAAAASTSRLLSSSLLRVERAPPPASPESPSFQTSPFSADSLGRGQGGDDPGGGGGGGRGSLADVLDPHSTRPLLVHVSDAKLLIDGAARDALWGAIEHLVVAFTTSPAAARRAQHKACMSAAQTPAASMASPGSWASPCPGSSLPRRSAAGGVSQGIMSPSQSIPDGRNELLDLLLQQGAEEEAAEEEVGDSGSESSDDDAPMTTPLDDANAKLRYSVEVVNLQINLEAQQAQGRFLLAAESGLLEGLTLPHNTMSITKLTLDQVQAYVSATSVDPGATPAWLDTHGGRFAPGAEPSLRRVFNPIHIGLRHS</sequence>
<protein>
    <submittedName>
        <fullName evidence="2">Uncharacterized protein</fullName>
    </submittedName>
</protein>
<dbReference type="Pfam" id="PF13671">
    <property type="entry name" value="AAA_33"/>
    <property type="match status" value="1"/>
</dbReference>
<feature type="region of interest" description="Disordered" evidence="1">
    <location>
        <begin position="665"/>
        <end position="689"/>
    </location>
</feature>
<feature type="region of interest" description="Disordered" evidence="1">
    <location>
        <begin position="503"/>
        <end position="527"/>
    </location>
</feature>
<dbReference type="InterPro" id="IPR036265">
    <property type="entry name" value="HIT-like_sf"/>
</dbReference>
<feature type="region of interest" description="Disordered" evidence="1">
    <location>
        <begin position="1576"/>
        <end position="1611"/>
    </location>
</feature>
<feature type="region of interest" description="Disordered" evidence="1">
    <location>
        <begin position="1627"/>
        <end position="1657"/>
    </location>
</feature>
<feature type="region of interest" description="Disordered" evidence="1">
    <location>
        <begin position="1463"/>
        <end position="1512"/>
    </location>
</feature>
<feature type="compositionally biased region" description="Acidic residues" evidence="1">
    <location>
        <begin position="1627"/>
        <end position="1648"/>
    </location>
</feature>
<accession>A0A3M7L3Y7</accession>
<organism evidence="2 3">
    <name type="scientific">Auxenochlorella protothecoides</name>
    <name type="common">Green microalga</name>
    <name type="synonym">Chlorella protothecoides</name>
    <dbReference type="NCBI Taxonomy" id="3075"/>
    <lineage>
        <taxon>Eukaryota</taxon>
        <taxon>Viridiplantae</taxon>
        <taxon>Chlorophyta</taxon>
        <taxon>core chlorophytes</taxon>
        <taxon>Trebouxiophyceae</taxon>
        <taxon>Chlorellales</taxon>
        <taxon>Chlorellaceae</taxon>
        <taxon>Auxenochlorella</taxon>
    </lineage>
</organism>
<dbReference type="InterPro" id="IPR045167">
    <property type="entry name" value="Hobbit"/>
</dbReference>
<evidence type="ECO:0000313" key="3">
    <source>
        <dbReference type="Proteomes" id="UP000279271"/>
    </source>
</evidence>
<feature type="compositionally biased region" description="Gly residues" evidence="1">
    <location>
        <begin position="1490"/>
        <end position="1506"/>
    </location>
</feature>
<feature type="region of interest" description="Disordered" evidence="1">
    <location>
        <begin position="747"/>
        <end position="807"/>
    </location>
</feature>
<dbReference type="SUPFAM" id="SSF54197">
    <property type="entry name" value="HIT-like"/>
    <property type="match status" value="1"/>
</dbReference>
<gene>
    <name evidence="2" type="ORF">APUTEX25_004131</name>
</gene>
<proteinExistence type="predicted"/>